<keyword evidence="3" id="KW-1185">Reference proteome</keyword>
<protein>
    <submittedName>
        <fullName evidence="2">Uncharacterized protein</fullName>
    </submittedName>
</protein>
<evidence type="ECO:0000313" key="3">
    <source>
        <dbReference type="Proteomes" id="UP000664132"/>
    </source>
</evidence>
<evidence type="ECO:0000313" key="2">
    <source>
        <dbReference type="EMBL" id="KAG4423720.1"/>
    </source>
</evidence>
<evidence type="ECO:0000256" key="1">
    <source>
        <dbReference type="SAM" id="MobiDB-lite"/>
    </source>
</evidence>
<organism evidence="2 3">
    <name type="scientific">Cadophora malorum</name>
    <dbReference type="NCBI Taxonomy" id="108018"/>
    <lineage>
        <taxon>Eukaryota</taxon>
        <taxon>Fungi</taxon>
        <taxon>Dikarya</taxon>
        <taxon>Ascomycota</taxon>
        <taxon>Pezizomycotina</taxon>
        <taxon>Leotiomycetes</taxon>
        <taxon>Helotiales</taxon>
        <taxon>Ploettnerulaceae</taxon>
        <taxon>Cadophora</taxon>
    </lineage>
</organism>
<sequence length="391" mass="42900">MESESFQNINNIDPALRADDASSSSFIPSDADKRSRDEDGEVLGRPKVPRQIEPKGKEKVVVENPRKRRGSLLGPEMCSTPSDQSMMPSGQGTQSVNLGQINTSEYPSAPNASASADQIVIQASDPSARPICNPKSKLSSLKAMAVGLPQIYEAQWQSYLDPNGPQYPSVQYYNGGEGSSEGTAVYDQGYGYPQPSWNGGQLAYNDGVSDQYGLQQQAYGCAYSDLPGSSAMFSWGEVCSHVAAKDEELTAAKDQEIFFLQQTAATNLSDQLRIDKEEHLGILGQKDHAYNEMEGRFLALEASIPGKLLKREQAIRRIGEDLFKDEKQKWSDAVAAKDSRIQELENQLFLNRNLGTSQPSSSHDLAPPLLRLAQARLSFGSYLLKFAYPSR</sequence>
<accession>A0A8H7WF73</accession>
<dbReference type="Proteomes" id="UP000664132">
    <property type="component" value="Unassembled WGS sequence"/>
</dbReference>
<proteinExistence type="predicted"/>
<gene>
    <name evidence="2" type="ORF">IFR04_003145</name>
</gene>
<feature type="compositionally biased region" description="Polar residues" evidence="1">
    <location>
        <begin position="79"/>
        <end position="93"/>
    </location>
</feature>
<dbReference type="AlphaFoldDB" id="A0A8H7WF73"/>
<dbReference type="EMBL" id="JAFJYH010000030">
    <property type="protein sequence ID" value="KAG4423720.1"/>
    <property type="molecule type" value="Genomic_DNA"/>
</dbReference>
<feature type="compositionally biased region" description="Polar residues" evidence="1">
    <location>
        <begin position="1"/>
        <end position="11"/>
    </location>
</feature>
<feature type="region of interest" description="Disordered" evidence="1">
    <location>
        <begin position="1"/>
        <end position="93"/>
    </location>
</feature>
<name>A0A8H7WF73_9HELO</name>
<comment type="caution">
    <text evidence="2">The sequence shown here is derived from an EMBL/GenBank/DDBJ whole genome shotgun (WGS) entry which is preliminary data.</text>
</comment>
<reference evidence="2" key="1">
    <citation type="submission" date="2021-02" db="EMBL/GenBank/DDBJ databases">
        <title>Genome sequence Cadophora malorum strain M34.</title>
        <authorList>
            <person name="Stefanovic E."/>
            <person name="Vu D."/>
            <person name="Scully C."/>
            <person name="Dijksterhuis J."/>
            <person name="Roader J."/>
            <person name="Houbraken J."/>
        </authorList>
    </citation>
    <scope>NUCLEOTIDE SEQUENCE</scope>
    <source>
        <strain evidence="2">M34</strain>
    </source>
</reference>
<dbReference type="OrthoDB" id="3599007at2759"/>
<feature type="compositionally biased region" description="Basic and acidic residues" evidence="1">
    <location>
        <begin position="50"/>
        <end position="65"/>
    </location>
</feature>